<dbReference type="AlphaFoldDB" id="A0A813FEY3"/>
<accession>A0A813FEY3</accession>
<gene>
    <name evidence="1" type="ORF">PGLA1383_LOCUS26908</name>
</gene>
<organism evidence="1 2">
    <name type="scientific">Polarella glacialis</name>
    <name type="common">Dinoflagellate</name>
    <dbReference type="NCBI Taxonomy" id="89957"/>
    <lineage>
        <taxon>Eukaryota</taxon>
        <taxon>Sar</taxon>
        <taxon>Alveolata</taxon>
        <taxon>Dinophyceae</taxon>
        <taxon>Suessiales</taxon>
        <taxon>Suessiaceae</taxon>
        <taxon>Polarella</taxon>
    </lineage>
</organism>
<dbReference type="Proteomes" id="UP000654075">
    <property type="component" value="Unassembled WGS sequence"/>
</dbReference>
<comment type="caution">
    <text evidence="1">The sequence shown here is derived from an EMBL/GenBank/DDBJ whole genome shotgun (WGS) entry which is preliminary data.</text>
</comment>
<dbReference type="EMBL" id="CAJNNV010024237">
    <property type="protein sequence ID" value="CAE8609081.1"/>
    <property type="molecule type" value="Genomic_DNA"/>
</dbReference>
<proteinExistence type="predicted"/>
<sequence>MTNYSKWDKFASDLASDSEAEEERDLADFAKKTVRYIHVPPGDFRDKTQLCQLLEEDPHFEAPSSAAAGINLGDGAEAGVDRAVKKYKWTSVSSQFLPGYGNSTQGDDIWRIFYDDMFLTSQTEPNRAARALLGYQSLGSFVVSCLDRKTGEDRLISRKEVADLVMKRQRGGDAERITVEHEQQKATMDSFSQLGGQRVELG</sequence>
<evidence type="ECO:0000313" key="1">
    <source>
        <dbReference type="EMBL" id="CAE8609081.1"/>
    </source>
</evidence>
<name>A0A813FEY3_POLGL</name>
<dbReference type="OrthoDB" id="412276at2759"/>
<reference evidence="1" key="1">
    <citation type="submission" date="2021-02" db="EMBL/GenBank/DDBJ databases">
        <authorList>
            <person name="Dougan E. K."/>
            <person name="Rhodes N."/>
            <person name="Thang M."/>
            <person name="Chan C."/>
        </authorList>
    </citation>
    <scope>NUCLEOTIDE SEQUENCE</scope>
</reference>
<protein>
    <submittedName>
        <fullName evidence="1">Uncharacterized protein</fullName>
    </submittedName>
</protein>
<evidence type="ECO:0000313" key="2">
    <source>
        <dbReference type="Proteomes" id="UP000654075"/>
    </source>
</evidence>
<keyword evidence="2" id="KW-1185">Reference proteome</keyword>